<feature type="region of interest" description="Disordered" evidence="1">
    <location>
        <begin position="55"/>
        <end position="86"/>
    </location>
</feature>
<accession>A0A1I7PH97</accession>
<keyword evidence="3" id="KW-1185">Reference proteome</keyword>
<reference evidence="2 3" key="1">
    <citation type="submission" date="2016-06" db="EMBL/GenBank/DDBJ databases">
        <title>Three novel species with peptidoglycan cell walls form the new genus Lacunisphaera gen. nov. in the family Opitutaceae of the verrucomicrobial subdivision 4.</title>
        <authorList>
            <person name="Rast P."/>
            <person name="Gloeckner I."/>
            <person name="Jogler M."/>
            <person name="Boedeker C."/>
            <person name="Jeske O."/>
            <person name="Wiegand S."/>
            <person name="Reinhardt R."/>
            <person name="Schumann P."/>
            <person name="Rohde M."/>
            <person name="Spring S."/>
            <person name="Gloeckner F.O."/>
            <person name="Jogler C."/>
        </authorList>
    </citation>
    <scope>NUCLEOTIDE SEQUENCE [LARGE SCALE GENOMIC DNA]</scope>
    <source>
        <strain evidence="2 3">IG16b</strain>
    </source>
</reference>
<dbReference type="EMBL" id="CP016094">
    <property type="protein sequence ID" value="AOS42970.1"/>
    <property type="molecule type" value="Genomic_DNA"/>
</dbReference>
<name>A0A1I7PH97_9BACT</name>
<dbReference type="AlphaFoldDB" id="A0A1I7PH97"/>
<proteinExistence type="predicted"/>
<sequence>MSLSPEQTQAVAAWVAAGDNLSLVQKKLLEEFKITMTYRDVRFLVDDLNLALKDPAPKADTSDVSKAQVPPPGAAATPPRSAEKKGFVDKLKEKVGLGGDAADDDLPPEAEFPEDAGIPADAAAGSLTLDVDRIMRPGTVVSGTVTFSDGVSGKWGLDQYGRLMLDTGVKGYQPSPADVQTFQRELQAHLQRQGY</sequence>
<dbReference type="RefSeq" id="WP_069960368.1">
    <property type="nucleotide sequence ID" value="NZ_CP016094.1"/>
</dbReference>
<feature type="region of interest" description="Disordered" evidence="1">
    <location>
        <begin position="98"/>
        <end position="118"/>
    </location>
</feature>
<protein>
    <submittedName>
        <fullName evidence="2">Uncharacterized protein</fullName>
    </submittedName>
</protein>
<dbReference type="KEGG" id="obg:Verru16b_00002"/>
<gene>
    <name evidence="2" type="ORF">Verru16b_00002</name>
</gene>
<dbReference type="Proteomes" id="UP000095228">
    <property type="component" value="Chromosome"/>
</dbReference>
<evidence type="ECO:0000256" key="1">
    <source>
        <dbReference type="SAM" id="MobiDB-lite"/>
    </source>
</evidence>
<evidence type="ECO:0000313" key="2">
    <source>
        <dbReference type="EMBL" id="AOS42970.1"/>
    </source>
</evidence>
<organism evidence="2 3">
    <name type="scientific">Lacunisphaera limnophila</name>
    <dbReference type="NCBI Taxonomy" id="1838286"/>
    <lineage>
        <taxon>Bacteria</taxon>
        <taxon>Pseudomonadati</taxon>
        <taxon>Verrucomicrobiota</taxon>
        <taxon>Opitutia</taxon>
        <taxon>Opitutales</taxon>
        <taxon>Opitutaceae</taxon>
        <taxon>Lacunisphaera</taxon>
    </lineage>
</organism>
<dbReference type="OrthoDB" id="195598at2"/>
<evidence type="ECO:0000313" key="3">
    <source>
        <dbReference type="Proteomes" id="UP000095228"/>
    </source>
</evidence>
<feature type="compositionally biased region" description="Acidic residues" evidence="1">
    <location>
        <begin position="101"/>
        <end position="114"/>
    </location>
</feature>